<proteinExistence type="predicted"/>
<gene>
    <name evidence="1" type="ORF">VSA01S_10740</name>
</gene>
<evidence type="ECO:0000313" key="1">
    <source>
        <dbReference type="EMBL" id="GEM74962.1"/>
    </source>
</evidence>
<dbReference type="RefSeq" id="WP_039983476.1">
    <property type="nucleotide sequence ID" value="NZ_BAOJ01000208.1"/>
</dbReference>
<name>A0A511QET0_9VIBR</name>
<evidence type="ECO:0000313" key="2">
    <source>
        <dbReference type="Proteomes" id="UP000321922"/>
    </source>
</evidence>
<dbReference type="EMBL" id="BJXJ01000008">
    <property type="protein sequence ID" value="GEM74962.1"/>
    <property type="molecule type" value="Genomic_DNA"/>
</dbReference>
<sequence length="89" mass="9983">MHQSFPFEKPLRGSQYKLSVEATALGRFVILTVIFMAWKANGRELKTFGEGPDINGPEPGLEKPVDKDLNNILVKIYSCINDENKVGFI</sequence>
<protein>
    <submittedName>
        <fullName evidence="1">Uncharacterized protein</fullName>
    </submittedName>
</protein>
<accession>A0A511QET0</accession>
<organism evidence="1 2">
    <name type="scientific">Vibrio sagamiensis NBRC 104589</name>
    <dbReference type="NCBI Taxonomy" id="1219064"/>
    <lineage>
        <taxon>Bacteria</taxon>
        <taxon>Pseudomonadati</taxon>
        <taxon>Pseudomonadota</taxon>
        <taxon>Gammaproteobacteria</taxon>
        <taxon>Vibrionales</taxon>
        <taxon>Vibrionaceae</taxon>
        <taxon>Vibrio</taxon>
    </lineage>
</organism>
<dbReference type="Proteomes" id="UP000321922">
    <property type="component" value="Unassembled WGS sequence"/>
</dbReference>
<comment type="caution">
    <text evidence="1">The sequence shown here is derived from an EMBL/GenBank/DDBJ whole genome shotgun (WGS) entry which is preliminary data.</text>
</comment>
<dbReference type="AlphaFoldDB" id="A0A511QET0"/>
<reference evidence="1 2" key="1">
    <citation type="submission" date="2019-07" db="EMBL/GenBank/DDBJ databases">
        <title>Whole genome shotgun sequence of Vibrio sagamiensis NBRC 104589.</title>
        <authorList>
            <person name="Hosoyama A."/>
            <person name="Uohara A."/>
            <person name="Ohji S."/>
            <person name="Ichikawa N."/>
        </authorList>
    </citation>
    <scope>NUCLEOTIDE SEQUENCE [LARGE SCALE GENOMIC DNA]</scope>
    <source>
        <strain evidence="1 2">NBRC 104589</strain>
    </source>
</reference>
<keyword evidence="2" id="KW-1185">Reference proteome</keyword>